<dbReference type="OrthoDB" id="9775333at2"/>
<gene>
    <name evidence="2" type="ORF">SAMN05446927_1462</name>
</gene>
<accession>A0A7Z7I460</accession>
<dbReference type="PANTHER" id="PTHR35566:SF1">
    <property type="entry name" value="TYPE VI SECRETION SYSTEM BASEPLATE COMPONENT TSSK1"/>
    <property type="match status" value="1"/>
</dbReference>
<evidence type="ECO:0000313" key="3">
    <source>
        <dbReference type="Proteomes" id="UP000219522"/>
    </source>
</evidence>
<organism evidence="2 3">
    <name type="scientific">Caballeronia arationis</name>
    <dbReference type="NCBI Taxonomy" id="1777142"/>
    <lineage>
        <taxon>Bacteria</taxon>
        <taxon>Pseudomonadati</taxon>
        <taxon>Pseudomonadota</taxon>
        <taxon>Betaproteobacteria</taxon>
        <taxon>Burkholderiales</taxon>
        <taxon>Burkholderiaceae</taxon>
        <taxon>Caballeronia</taxon>
    </lineage>
</organism>
<feature type="region of interest" description="Disordered" evidence="1">
    <location>
        <begin position="113"/>
        <end position="136"/>
    </location>
</feature>
<comment type="caution">
    <text evidence="2">The sequence shown here is derived from an EMBL/GenBank/DDBJ whole genome shotgun (WGS) entry which is preliminary data.</text>
</comment>
<evidence type="ECO:0000313" key="2">
    <source>
        <dbReference type="EMBL" id="SOE57563.1"/>
    </source>
</evidence>
<dbReference type="EMBL" id="OCSU01000001">
    <property type="protein sequence ID" value="SOE57563.1"/>
    <property type="molecule type" value="Genomic_DNA"/>
</dbReference>
<name>A0A7Z7I460_9BURK</name>
<dbReference type="InterPro" id="IPR010263">
    <property type="entry name" value="T6SS_TssK"/>
</dbReference>
<proteinExistence type="predicted"/>
<protein>
    <submittedName>
        <fullName evidence="2">Type VI secretion system protein ImpJ</fullName>
    </submittedName>
</protein>
<sequence length="457" mass="50338">MTWHQRMIWSEGLFLEPQHFQQHDRFIEHLVSSHARATEAWPWGCATVMLDEIALGLGKIALASAFGVLPDGTAFSFPDDAPAPLPLDIPAGTRDEIVLLALPLARAGAKEFDSDGAGDQIDGSLNGQGRGHAGGLRYRTTDTSVVDVTTSTDRVAQIRVGAPNVRLMLARDATDAFATIGIARVLERRADNRVLLDAGYIPPMLHALADRRLLGYAQELAGLLHQHADRIASHLASPGRGGVAEIADFLLLQTLNRFEPQFAHLLNVPLLHPERLYQTTLALAGDLAAFDERRRVLAYPPYRHDDLATSFEPLMRDVRQLLAQVREPDAVAIELQSRKPGVRVAMINDLELLRTAGFVLAANAQMPGETLRTRFPTQVKVAPAEKLRDLVNLALPGIGLRAMPVAPRQIPFHAGFSYFELDRGGELWKELEQTGNLAMYIAGEFPALELEFWAIRH</sequence>
<dbReference type="AlphaFoldDB" id="A0A7Z7I460"/>
<dbReference type="PANTHER" id="PTHR35566">
    <property type="entry name" value="BLR3599 PROTEIN"/>
    <property type="match status" value="1"/>
</dbReference>
<keyword evidence="3" id="KW-1185">Reference proteome</keyword>
<dbReference type="Proteomes" id="UP000219522">
    <property type="component" value="Unassembled WGS sequence"/>
</dbReference>
<dbReference type="RefSeq" id="WP_062638704.1">
    <property type="nucleotide sequence ID" value="NZ_FCOG02000038.1"/>
</dbReference>
<dbReference type="NCBIfam" id="TIGR03353">
    <property type="entry name" value="VI_chp_4"/>
    <property type="match status" value="1"/>
</dbReference>
<evidence type="ECO:0000256" key="1">
    <source>
        <dbReference type="SAM" id="MobiDB-lite"/>
    </source>
</evidence>
<reference evidence="2 3" key="1">
    <citation type="submission" date="2017-09" db="EMBL/GenBank/DDBJ databases">
        <authorList>
            <person name="Varghese N."/>
            <person name="Submissions S."/>
        </authorList>
    </citation>
    <scope>NUCLEOTIDE SEQUENCE [LARGE SCALE GENOMIC DNA]</scope>
    <source>
        <strain evidence="2 3">OK806</strain>
    </source>
</reference>
<dbReference type="Pfam" id="PF05936">
    <property type="entry name" value="T6SS_VasE"/>
    <property type="match status" value="1"/>
</dbReference>